<accession>A0A0D2G3Y3</accession>
<evidence type="ECO:0000259" key="3">
    <source>
        <dbReference type="SMART" id="SM00906"/>
    </source>
</evidence>
<dbReference type="OrthoDB" id="4161332at2759"/>
<evidence type="ECO:0000256" key="2">
    <source>
        <dbReference type="SAM" id="MobiDB-lite"/>
    </source>
</evidence>
<dbReference type="CDD" id="cd12148">
    <property type="entry name" value="fungal_TF_MHR"/>
    <property type="match status" value="1"/>
</dbReference>
<dbReference type="Proteomes" id="UP000053617">
    <property type="component" value="Unassembled WGS sequence"/>
</dbReference>
<dbReference type="STRING" id="1442369.A0A0D2G3Y3"/>
<keyword evidence="5" id="KW-1185">Reference proteome</keyword>
<dbReference type="GO" id="GO:0006351">
    <property type="term" value="P:DNA-templated transcription"/>
    <property type="evidence" value="ECO:0007669"/>
    <property type="project" value="InterPro"/>
</dbReference>
<evidence type="ECO:0000256" key="1">
    <source>
        <dbReference type="ARBA" id="ARBA00023242"/>
    </source>
</evidence>
<dbReference type="GO" id="GO:0003677">
    <property type="term" value="F:DNA binding"/>
    <property type="evidence" value="ECO:0007669"/>
    <property type="project" value="InterPro"/>
</dbReference>
<dbReference type="Pfam" id="PF04082">
    <property type="entry name" value="Fungal_trans"/>
    <property type="match status" value="1"/>
</dbReference>
<feature type="compositionally biased region" description="Basic and acidic residues" evidence="2">
    <location>
        <begin position="1"/>
        <end position="11"/>
    </location>
</feature>
<dbReference type="InterPro" id="IPR007219">
    <property type="entry name" value="XnlR_reg_dom"/>
</dbReference>
<dbReference type="GeneID" id="25288502"/>
<dbReference type="AlphaFoldDB" id="A0A0D2G3Y3"/>
<keyword evidence="1" id="KW-0539">Nucleus</keyword>
<dbReference type="HOGENOM" id="CLU_402869_0_0_1"/>
<protein>
    <recommendedName>
        <fullName evidence="3">Xylanolytic transcriptional activator regulatory domain-containing protein</fullName>
    </recommendedName>
</protein>
<dbReference type="VEuPathDB" id="FungiDB:Z518_00431"/>
<dbReference type="PANTHER" id="PTHR47425:SF3">
    <property type="entry name" value="ZN(II)2CYS6 TRANSCRIPTION FACTOR (EUROFUNG)"/>
    <property type="match status" value="1"/>
</dbReference>
<evidence type="ECO:0000313" key="4">
    <source>
        <dbReference type="EMBL" id="KIX09352.1"/>
    </source>
</evidence>
<feature type="compositionally biased region" description="Polar residues" evidence="2">
    <location>
        <begin position="26"/>
        <end position="35"/>
    </location>
</feature>
<feature type="domain" description="Xylanolytic transcriptional activator regulatory" evidence="3">
    <location>
        <begin position="394"/>
        <end position="476"/>
    </location>
</feature>
<feature type="region of interest" description="Disordered" evidence="2">
    <location>
        <begin position="1"/>
        <end position="36"/>
    </location>
</feature>
<sequence>MHAPVKEHTIDEGNGQYSEKADKKYNTSSQHSQNMAAHRRVCVFSPSQGSDYSDDAQQKEDDANVVYLLDFSDDGILTPRLRWWRPIGQEDQGCRVEVVELAATPQAHTGETASCHRSVDNRQDAIDKSEMPLCKDDFHGSRNHRITSSWPLVTQPSNTGSNILAVDGAHVVLPQSPPTQQFPCTTDGGGSVPTAHTQIETRRVAQRNSPRSGDIVPSSLTRQIQESYPCQEHDARIPTDGAAEAAETLEYTQSITLVQQSAHRNERQDIALQPLGLSLPEATFRDVCLCRYAEFVYPVLPLLDLEDFLGELNSGGRGVSLLLLSAVVYAAVAFVEVEHVKDAGYSSKMAARKTLYEKAKLLFDLRAEDSKVVMVQAALLLSTPHGDMDDRKDAWYWVGTATALAQSLGLHLERLSRGGDGRKNCLRRRLWWCCYIREHVVAMGMGRPCRMSHYNVTMISIADCDIAPLPDSSPLARFFPPESRQTTARLRLATLFIEKARICICMHKIVAAVYAADVSHGDEESLDAIDSGQPTKSNKIEECIRELELWVKMLPTEAAYKGGPVSAIQDDDRCLVVSRIMLWSIYYWSIITLHRPCAFGNISSANRAQQPVGQSRLLVRWAAQQVTSVQQFLHDQLLNGYLDATAVAILIGAIVVHMQDCRVEHHTVQRHALHDLRRCMSFL</sequence>
<name>A0A0D2G3Y3_9EURO</name>
<dbReference type="InterPro" id="IPR052761">
    <property type="entry name" value="Fungal_Detox/Toxin_TFs"/>
</dbReference>
<gene>
    <name evidence="4" type="ORF">Z518_00431</name>
</gene>
<dbReference type="RefSeq" id="XP_013276488.1">
    <property type="nucleotide sequence ID" value="XM_013421034.1"/>
</dbReference>
<dbReference type="GO" id="GO:0008270">
    <property type="term" value="F:zinc ion binding"/>
    <property type="evidence" value="ECO:0007669"/>
    <property type="project" value="InterPro"/>
</dbReference>
<reference evidence="4 5" key="1">
    <citation type="submission" date="2015-01" db="EMBL/GenBank/DDBJ databases">
        <title>The Genome Sequence of Rhinocladiella mackenzie CBS 650.93.</title>
        <authorList>
            <consortium name="The Broad Institute Genomics Platform"/>
            <person name="Cuomo C."/>
            <person name="de Hoog S."/>
            <person name="Gorbushina A."/>
            <person name="Stielow B."/>
            <person name="Teixiera M."/>
            <person name="Abouelleil A."/>
            <person name="Chapman S.B."/>
            <person name="Priest M."/>
            <person name="Young S.K."/>
            <person name="Wortman J."/>
            <person name="Nusbaum C."/>
            <person name="Birren B."/>
        </authorList>
    </citation>
    <scope>NUCLEOTIDE SEQUENCE [LARGE SCALE GENOMIC DNA]</scope>
    <source>
        <strain evidence="4 5">CBS 650.93</strain>
    </source>
</reference>
<evidence type="ECO:0000313" key="5">
    <source>
        <dbReference type="Proteomes" id="UP000053617"/>
    </source>
</evidence>
<organism evidence="4 5">
    <name type="scientific">Rhinocladiella mackenziei CBS 650.93</name>
    <dbReference type="NCBI Taxonomy" id="1442369"/>
    <lineage>
        <taxon>Eukaryota</taxon>
        <taxon>Fungi</taxon>
        <taxon>Dikarya</taxon>
        <taxon>Ascomycota</taxon>
        <taxon>Pezizomycotina</taxon>
        <taxon>Eurotiomycetes</taxon>
        <taxon>Chaetothyriomycetidae</taxon>
        <taxon>Chaetothyriales</taxon>
        <taxon>Herpotrichiellaceae</taxon>
        <taxon>Rhinocladiella</taxon>
    </lineage>
</organism>
<dbReference type="SMART" id="SM00906">
    <property type="entry name" value="Fungal_trans"/>
    <property type="match status" value="1"/>
</dbReference>
<dbReference type="PANTHER" id="PTHR47425">
    <property type="entry name" value="FARB-RELATED"/>
    <property type="match status" value="1"/>
</dbReference>
<dbReference type="EMBL" id="KN847475">
    <property type="protein sequence ID" value="KIX09352.1"/>
    <property type="molecule type" value="Genomic_DNA"/>
</dbReference>
<proteinExistence type="predicted"/>